<sequence length="177" mass="19390">MNNTLGVANIPILFLLQLGNFSTETLLNLANNAQNMLVAFMAINVFTNVLLTFLIGGRIWWIMHQVDKISSRYSTSASVGKKQYLKTIALVLESGLLYPVIVIIFEIVTNTVPDSPSLYPLMTLIAGIAPTLIIARVQFGVSINSVEETLQISSGESKTRIAVGHDTIPEFEPEPKV</sequence>
<keyword evidence="1" id="KW-0812">Transmembrane</keyword>
<comment type="caution">
    <text evidence="2">The sequence shown here is derived from an EMBL/GenBank/DDBJ whole genome shotgun (WGS) entry which is preliminary data.</text>
</comment>
<dbReference type="EMBL" id="JBANRG010000001">
    <property type="protein sequence ID" value="KAK7471907.1"/>
    <property type="molecule type" value="Genomic_DNA"/>
</dbReference>
<gene>
    <name evidence="2" type="ORF">VKT23_000008</name>
</gene>
<keyword evidence="1" id="KW-1133">Transmembrane helix</keyword>
<feature type="transmembrane region" description="Helical" evidence="1">
    <location>
        <begin position="37"/>
        <end position="63"/>
    </location>
</feature>
<evidence type="ECO:0000313" key="2">
    <source>
        <dbReference type="EMBL" id="KAK7471907.1"/>
    </source>
</evidence>
<accession>A0ABR1K460</accession>
<reference evidence="2 3" key="1">
    <citation type="submission" date="2024-01" db="EMBL/GenBank/DDBJ databases">
        <title>A draft genome for the cacao thread blight pathogen Marasmiellus scandens.</title>
        <authorList>
            <person name="Baruah I.K."/>
            <person name="Leung J."/>
            <person name="Bukari Y."/>
            <person name="Amoako-Attah I."/>
            <person name="Meinhardt L.W."/>
            <person name="Bailey B.A."/>
            <person name="Cohen S.P."/>
        </authorList>
    </citation>
    <scope>NUCLEOTIDE SEQUENCE [LARGE SCALE GENOMIC DNA]</scope>
    <source>
        <strain evidence="2 3">GH-19</strain>
    </source>
</reference>
<proteinExistence type="predicted"/>
<keyword evidence="3" id="KW-1185">Reference proteome</keyword>
<dbReference type="Proteomes" id="UP001498398">
    <property type="component" value="Unassembled WGS sequence"/>
</dbReference>
<evidence type="ECO:0000256" key="1">
    <source>
        <dbReference type="SAM" id="Phobius"/>
    </source>
</evidence>
<keyword evidence="1" id="KW-0472">Membrane</keyword>
<feature type="transmembrane region" description="Helical" evidence="1">
    <location>
        <begin position="117"/>
        <end position="135"/>
    </location>
</feature>
<protein>
    <submittedName>
        <fullName evidence="2">Uncharacterized protein</fullName>
    </submittedName>
</protein>
<name>A0ABR1K460_9AGAR</name>
<organism evidence="2 3">
    <name type="scientific">Marasmiellus scandens</name>
    <dbReference type="NCBI Taxonomy" id="2682957"/>
    <lineage>
        <taxon>Eukaryota</taxon>
        <taxon>Fungi</taxon>
        <taxon>Dikarya</taxon>
        <taxon>Basidiomycota</taxon>
        <taxon>Agaricomycotina</taxon>
        <taxon>Agaricomycetes</taxon>
        <taxon>Agaricomycetidae</taxon>
        <taxon>Agaricales</taxon>
        <taxon>Marasmiineae</taxon>
        <taxon>Omphalotaceae</taxon>
        <taxon>Marasmiellus</taxon>
    </lineage>
</organism>
<evidence type="ECO:0000313" key="3">
    <source>
        <dbReference type="Proteomes" id="UP001498398"/>
    </source>
</evidence>
<feature type="transmembrane region" description="Helical" evidence="1">
    <location>
        <begin position="84"/>
        <end position="105"/>
    </location>
</feature>